<dbReference type="PANTHER" id="PTHR37534:SF47">
    <property type="entry name" value="ZN(2)-C6 FUNGAL-TYPE DOMAIN-CONTAINING PROTEIN"/>
    <property type="match status" value="1"/>
</dbReference>
<evidence type="ECO:0000256" key="1">
    <source>
        <dbReference type="ARBA" id="ARBA00004123"/>
    </source>
</evidence>
<comment type="caution">
    <text evidence="4">The sequence shown here is derived from an EMBL/GenBank/DDBJ whole genome shotgun (WGS) entry which is preliminary data.</text>
</comment>
<keyword evidence="2" id="KW-0539">Nucleus</keyword>
<proteinExistence type="predicted"/>
<sequence>MDPGVEIVPAHDAPTTQLHSEHVWTSLPHGQLFDFTDVEFTDGFFIDDGNMEFTVPTDLGSIANTSSGQPSQIVHNFAHSSINAASIDLQNQGSPDFSDLVFSPLDPLQSFENIGNKAGDAPQPFETLQAADAPAPSHSDQNNAPGIQKGLHQQPSSLSDTPETVKHIFDNQLYDVLSIQDDQTTNPWQVHVWPMADNCPALYHALAAMAYSYTSKSQPQLRAAGLEHYNSSLQALVQGKDNTSMSLDGSVAARLALSYVDFWDDEQASSGIEHVRVAEGLLREAIDKYKTTRLTGEEMDRLNFLARTWVYKAVMTRLTTPYEGGSVDLESMEAYIQLDPLPLEQQLDPLMGCAITLFPLLERLADIVKSVRRRTERHNSAFLISKGAELRMKIEGWSPSFDPDRSGGFTSHNSDIIQTAEAYRWAALLLLRQAIPELPWVHSFWEHAEKVSIYLATTPVTSRTMLVQTFPLMAIAGEAFDVEDRDWVRQRWAAMSKRMPIARLDRCRRVTEEVWRRRDAFEAKCGACPSCGAFRLASPGTSPTADTMAATTVPFASSNHIEGGSRRCRCSATTTITAGASGFPDSLAFKKGIDNITRGGNLHYTVRGDLHWLRVMKDWGWEDYADALDGLDCHWLIRADDFQDTRLTSIVSCTTMRPIGH</sequence>
<evidence type="ECO:0000313" key="5">
    <source>
        <dbReference type="Proteomes" id="UP001345691"/>
    </source>
</evidence>
<evidence type="ECO:0000256" key="2">
    <source>
        <dbReference type="ARBA" id="ARBA00023242"/>
    </source>
</evidence>
<gene>
    <name evidence="4" type="ORF">LTR69_003478</name>
</gene>
<dbReference type="PANTHER" id="PTHR37534">
    <property type="entry name" value="TRANSCRIPTIONAL ACTIVATOR PROTEIN UGA3"/>
    <property type="match status" value="1"/>
</dbReference>
<accession>A0ABR0JG86</accession>
<dbReference type="EMBL" id="JAVRRF010000006">
    <property type="protein sequence ID" value="KAK5063713.1"/>
    <property type="molecule type" value="Genomic_DNA"/>
</dbReference>
<reference evidence="4 5" key="1">
    <citation type="submission" date="2023-08" db="EMBL/GenBank/DDBJ databases">
        <title>Black Yeasts Isolated from many extreme environments.</title>
        <authorList>
            <person name="Coleine C."/>
            <person name="Stajich J.E."/>
            <person name="Selbmann L."/>
        </authorList>
    </citation>
    <scope>NUCLEOTIDE SEQUENCE [LARGE SCALE GENOMIC DNA]</scope>
    <source>
        <strain evidence="4 5">CCFEE 6328</strain>
    </source>
</reference>
<feature type="region of interest" description="Disordered" evidence="3">
    <location>
        <begin position="131"/>
        <end position="162"/>
    </location>
</feature>
<feature type="compositionally biased region" description="Polar residues" evidence="3">
    <location>
        <begin position="138"/>
        <end position="162"/>
    </location>
</feature>
<dbReference type="InterPro" id="IPR021858">
    <property type="entry name" value="Fun_TF"/>
</dbReference>
<protein>
    <recommendedName>
        <fullName evidence="6">Transcription factor domain-containing protein</fullName>
    </recommendedName>
</protein>
<dbReference type="Pfam" id="PF11951">
    <property type="entry name" value="Fungal_trans_2"/>
    <property type="match status" value="1"/>
</dbReference>
<name>A0ABR0JG86_9EURO</name>
<dbReference type="Proteomes" id="UP001345691">
    <property type="component" value="Unassembled WGS sequence"/>
</dbReference>
<keyword evidence="5" id="KW-1185">Reference proteome</keyword>
<organism evidence="4 5">
    <name type="scientific">Exophiala sideris</name>
    <dbReference type="NCBI Taxonomy" id="1016849"/>
    <lineage>
        <taxon>Eukaryota</taxon>
        <taxon>Fungi</taxon>
        <taxon>Dikarya</taxon>
        <taxon>Ascomycota</taxon>
        <taxon>Pezizomycotina</taxon>
        <taxon>Eurotiomycetes</taxon>
        <taxon>Chaetothyriomycetidae</taxon>
        <taxon>Chaetothyriales</taxon>
        <taxon>Herpotrichiellaceae</taxon>
        <taxon>Exophiala</taxon>
    </lineage>
</organism>
<evidence type="ECO:0000256" key="3">
    <source>
        <dbReference type="SAM" id="MobiDB-lite"/>
    </source>
</evidence>
<comment type="subcellular location">
    <subcellularLocation>
        <location evidence="1">Nucleus</location>
    </subcellularLocation>
</comment>
<evidence type="ECO:0000313" key="4">
    <source>
        <dbReference type="EMBL" id="KAK5063713.1"/>
    </source>
</evidence>
<evidence type="ECO:0008006" key="6">
    <source>
        <dbReference type="Google" id="ProtNLM"/>
    </source>
</evidence>